<dbReference type="KEGG" id="afx:JZ786_22050"/>
<dbReference type="GO" id="GO:0008483">
    <property type="term" value="F:transaminase activity"/>
    <property type="evidence" value="ECO:0007669"/>
    <property type="project" value="UniProtKB-KW"/>
</dbReference>
<protein>
    <submittedName>
        <fullName evidence="2">Aminotransferase class V-fold PLP-dependent enzyme</fullName>
    </submittedName>
</protein>
<gene>
    <name evidence="2" type="ORF">JZ786_22050</name>
</gene>
<feature type="domain" description="Aminotransferase class V" evidence="1">
    <location>
        <begin position="30"/>
        <end position="370"/>
    </location>
</feature>
<keyword evidence="3" id="KW-1185">Reference proteome</keyword>
<dbReference type="Proteomes" id="UP000663505">
    <property type="component" value="Chromosome"/>
</dbReference>
<dbReference type="AlphaFoldDB" id="A0A9X7VYA6"/>
<dbReference type="EMBL" id="CP071182">
    <property type="protein sequence ID" value="QSO47062.1"/>
    <property type="molecule type" value="Genomic_DNA"/>
</dbReference>
<evidence type="ECO:0000259" key="1">
    <source>
        <dbReference type="Pfam" id="PF00266"/>
    </source>
</evidence>
<organism evidence="2 3">
    <name type="scientific">Alicyclobacillus mengziensis</name>
    <dbReference type="NCBI Taxonomy" id="2931921"/>
    <lineage>
        <taxon>Bacteria</taxon>
        <taxon>Bacillati</taxon>
        <taxon>Bacillota</taxon>
        <taxon>Bacilli</taxon>
        <taxon>Bacillales</taxon>
        <taxon>Alicyclobacillaceae</taxon>
        <taxon>Alicyclobacillus</taxon>
    </lineage>
</organism>
<accession>A0A9X7VYA6</accession>
<proteinExistence type="predicted"/>
<dbReference type="InterPro" id="IPR015424">
    <property type="entry name" value="PyrdxlP-dep_Trfase"/>
</dbReference>
<keyword evidence="2" id="KW-0808">Transferase</keyword>
<dbReference type="PANTHER" id="PTHR43586">
    <property type="entry name" value="CYSTEINE DESULFURASE"/>
    <property type="match status" value="1"/>
</dbReference>
<dbReference type="Gene3D" id="3.90.1150.10">
    <property type="entry name" value="Aspartate Aminotransferase, domain 1"/>
    <property type="match status" value="1"/>
</dbReference>
<dbReference type="InterPro" id="IPR015421">
    <property type="entry name" value="PyrdxlP-dep_Trfase_major"/>
</dbReference>
<dbReference type="RefSeq" id="WP_206656426.1">
    <property type="nucleotide sequence ID" value="NZ_CP071182.1"/>
</dbReference>
<reference evidence="2 3" key="1">
    <citation type="submission" date="2021-02" db="EMBL/GenBank/DDBJ databases">
        <title>Alicyclobacillus curvatus sp. nov. and Alicyclobacillus mengziensis sp. nov., two acidophilic bacteria isolated from acid mine drainage.</title>
        <authorList>
            <person name="Huang Y."/>
        </authorList>
    </citation>
    <scope>NUCLEOTIDE SEQUENCE [LARGE SCALE GENOMIC DNA]</scope>
    <source>
        <strain evidence="2 3">S30H14</strain>
    </source>
</reference>
<dbReference type="SUPFAM" id="SSF53383">
    <property type="entry name" value="PLP-dependent transferases"/>
    <property type="match status" value="1"/>
</dbReference>
<dbReference type="InterPro" id="IPR000192">
    <property type="entry name" value="Aminotrans_V_dom"/>
</dbReference>
<keyword evidence="2" id="KW-0032">Aminotransferase</keyword>
<dbReference type="PANTHER" id="PTHR43586:SF15">
    <property type="entry name" value="BLR3095 PROTEIN"/>
    <property type="match status" value="1"/>
</dbReference>
<dbReference type="Gene3D" id="3.40.640.10">
    <property type="entry name" value="Type I PLP-dependent aspartate aminotransferase-like (Major domain)"/>
    <property type="match status" value="1"/>
</dbReference>
<evidence type="ECO:0000313" key="3">
    <source>
        <dbReference type="Proteomes" id="UP000663505"/>
    </source>
</evidence>
<name>A0A9X7VYA6_9BACL</name>
<dbReference type="InterPro" id="IPR015422">
    <property type="entry name" value="PyrdxlP-dep_Trfase_small"/>
</dbReference>
<evidence type="ECO:0000313" key="2">
    <source>
        <dbReference type="EMBL" id="QSO47062.1"/>
    </source>
</evidence>
<dbReference type="Pfam" id="PF00266">
    <property type="entry name" value="Aminotran_5"/>
    <property type="match status" value="1"/>
</dbReference>
<sequence length="404" mass="44737">MNKQEASLQSYRELFPILSEKIHLGNCSQSPQARPVMAAMQEYIDNWRFVGMDWDFWMEGVHRAKASFAKLIHADVSEIAVVGSVSDATSMIASAFPLNLEDDGLNGSGRRQGVPRSERRHVVTTVDEFPTVGHVWHAHANRGHLDVDFVSAPDRVYTPSVFEPYMTKQTGLVSVHHVGYYNGSKQDLNALADFAHQHGALLFVDAYQSMGTSVIDVRRTPVDMLVSGNLKYLLGLPGIAFLYVRKSVAEQLQPAMTGWFARKNPFYFDATHMDYGDSAQRFNTGTPPVLAAFAARGGMDMILQVGLERISARIDELSAHAIAGVNLRGLELASPDDVSRKGANTAIRVPDSHDLEVFLMQRNIIASARGDVIRLAPHFFSTEVDLDKALDAILEWKQTRGPID</sequence>